<dbReference type="CDD" id="cd06261">
    <property type="entry name" value="TM_PBP2"/>
    <property type="match status" value="1"/>
</dbReference>
<feature type="domain" description="ABC transmembrane type-1" evidence="8">
    <location>
        <begin position="104"/>
        <end position="331"/>
    </location>
</feature>
<feature type="transmembrane region" description="Helical" evidence="7">
    <location>
        <begin position="141"/>
        <end position="162"/>
    </location>
</feature>
<dbReference type="InParanoid" id="A0A397RTX4"/>
<evidence type="ECO:0000256" key="6">
    <source>
        <dbReference type="ARBA" id="ARBA00023136"/>
    </source>
</evidence>
<evidence type="ECO:0000256" key="1">
    <source>
        <dbReference type="ARBA" id="ARBA00004651"/>
    </source>
</evidence>
<evidence type="ECO:0000256" key="2">
    <source>
        <dbReference type="ARBA" id="ARBA00022448"/>
    </source>
</evidence>
<evidence type="ECO:0000259" key="8">
    <source>
        <dbReference type="PROSITE" id="PS50928"/>
    </source>
</evidence>
<evidence type="ECO:0000256" key="4">
    <source>
        <dbReference type="ARBA" id="ARBA00022692"/>
    </source>
</evidence>
<keyword evidence="6 7" id="KW-0472">Membrane</keyword>
<comment type="similarity">
    <text evidence="7">Belongs to the binding-protein-dependent transport system permease family.</text>
</comment>
<gene>
    <name evidence="9" type="ORF">EI71_01384</name>
</gene>
<evidence type="ECO:0000256" key="5">
    <source>
        <dbReference type="ARBA" id="ARBA00022989"/>
    </source>
</evidence>
<feature type="transmembrane region" description="Helical" evidence="7">
    <location>
        <begin position="312"/>
        <end position="334"/>
    </location>
</feature>
<keyword evidence="3" id="KW-1003">Cell membrane</keyword>
<reference evidence="9 10" key="1">
    <citation type="submission" date="2018-08" db="EMBL/GenBank/DDBJ databases">
        <title>Genomic Encyclopedia of Archaeal and Bacterial Type Strains, Phase II (KMG-II): from individual species to whole genera.</title>
        <authorList>
            <person name="Goeker M."/>
        </authorList>
    </citation>
    <scope>NUCLEOTIDE SEQUENCE [LARGE SCALE GENOMIC DNA]</scope>
    <source>
        <strain evidence="9 10">ATCC 27112</strain>
    </source>
</reference>
<keyword evidence="2 7" id="KW-0813">Transport</keyword>
<feature type="transmembrane region" description="Helical" evidence="7">
    <location>
        <begin position="108"/>
        <end position="129"/>
    </location>
</feature>
<dbReference type="EMBL" id="QXEV01000016">
    <property type="protein sequence ID" value="RIA75565.1"/>
    <property type="molecule type" value="Genomic_DNA"/>
</dbReference>
<sequence length="341" mass="37914">MENGIILDDEARKQAIEEEKKRRRKNHIKRVAKDTIGGWLFVLPAVILMAVFTFYPIVMSFISAFMEHYEKGNITQNITIGFDNFRAVILDDTGTTGMKFLTALDNTLFFAIVSVPISTLLALLIAVALNSIKAVQKAYQTVLFLPYLTNALSMGAVFATFFDVIGTKKEREVLGTASYGLVNDIIRAFGGQWQMWLSTGNPWGNRLVVVIYSIWAGLPFKILILFSALQNVNKQYYDAAKIDGASKNTTLWRITVPLISPMLSYLLVTGMMGGLKVYSSIIGIFGQDMNSGEMGTMVGYVYDCINLQQTGYAAAGSLILFGIIMIFTAINMYVSKKKVHY</sequence>
<comment type="caution">
    <text evidence="9">The sequence shown here is derived from an EMBL/GenBank/DDBJ whole genome shotgun (WGS) entry which is preliminary data.</text>
</comment>
<dbReference type="PANTHER" id="PTHR30193:SF37">
    <property type="entry name" value="INNER MEMBRANE ABC TRANSPORTER PERMEASE PROTEIN YCJO"/>
    <property type="match status" value="1"/>
</dbReference>
<dbReference type="RefSeq" id="WP_119016512.1">
    <property type="nucleotide sequence ID" value="NZ_QXEV01000016.1"/>
</dbReference>
<accession>A0A397RTX4</accession>
<evidence type="ECO:0000256" key="3">
    <source>
        <dbReference type="ARBA" id="ARBA00022475"/>
    </source>
</evidence>
<dbReference type="AlphaFoldDB" id="A0A397RTX4"/>
<keyword evidence="5 7" id="KW-1133">Transmembrane helix</keyword>
<dbReference type="PROSITE" id="PS50928">
    <property type="entry name" value="ABC_TM1"/>
    <property type="match status" value="1"/>
</dbReference>
<dbReference type="Gene3D" id="1.10.3720.10">
    <property type="entry name" value="MetI-like"/>
    <property type="match status" value="1"/>
</dbReference>
<evidence type="ECO:0000313" key="9">
    <source>
        <dbReference type="EMBL" id="RIA75565.1"/>
    </source>
</evidence>
<dbReference type="Pfam" id="PF00528">
    <property type="entry name" value="BPD_transp_1"/>
    <property type="match status" value="1"/>
</dbReference>
<name>A0A397RTX4_9MOLU</name>
<dbReference type="InterPro" id="IPR051393">
    <property type="entry name" value="ABC_transporter_permease"/>
</dbReference>
<keyword evidence="9" id="KW-0762">Sugar transport</keyword>
<feature type="transmembrane region" description="Helical" evidence="7">
    <location>
        <begin position="250"/>
        <end position="268"/>
    </location>
</feature>
<dbReference type="PANTHER" id="PTHR30193">
    <property type="entry name" value="ABC TRANSPORTER PERMEASE PROTEIN"/>
    <property type="match status" value="1"/>
</dbReference>
<dbReference type="Proteomes" id="UP000266506">
    <property type="component" value="Unassembled WGS sequence"/>
</dbReference>
<dbReference type="FunCoup" id="A0A397RTX4">
    <property type="interactions" value="74"/>
</dbReference>
<feature type="transmembrane region" description="Helical" evidence="7">
    <location>
        <begin position="207"/>
        <end position="229"/>
    </location>
</feature>
<dbReference type="GO" id="GO:0005886">
    <property type="term" value="C:plasma membrane"/>
    <property type="evidence" value="ECO:0007669"/>
    <property type="project" value="UniProtKB-SubCell"/>
</dbReference>
<dbReference type="InterPro" id="IPR035906">
    <property type="entry name" value="MetI-like_sf"/>
</dbReference>
<dbReference type="SUPFAM" id="SSF161098">
    <property type="entry name" value="MetI-like"/>
    <property type="match status" value="1"/>
</dbReference>
<feature type="transmembrane region" description="Helical" evidence="7">
    <location>
        <begin position="39"/>
        <end position="62"/>
    </location>
</feature>
<proteinExistence type="inferred from homology"/>
<dbReference type="GO" id="GO:0055085">
    <property type="term" value="P:transmembrane transport"/>
    <property type="evidence" value="ECO:0007669"/>
    <property type="project" value="InterPro"/>
</dbReference>
<protein>
    <submittedName>
        <fullName evidence="9">Multiple sugar transport system permease protein</fullName>
    </submittedName>
</protein>
<evidence type="ECO:0000313" key="10">
    <source>
        <dbReference type="Proteomes" id="UP000266506"/>
    </source>
</evidence>
<comment type="subcellular location">
    <subcellularLocation>
        <location evidence="1 7">Cell membrane</location>
        <topology evidence="1 7">Multi-pass membrane protein</topology>
    </subcellularLocation>
</comment>
<evidence type="ECO:0000256" key="7">
    <source>
        <dbReference type="RuleBase" id="RU363032"/>
    </source>
</evidence>
<organism evidence="9 10">
    <name type="scientific">Anaeroplasma bactoclasticum</name>
    <dbReference type="NCBI Taxonomy" id="2088"/>
    <lineage>
        <taxon>Bacteria</taxon>
        <taxon>Bacillati</taxon>
        <taxon>Mycoplasmatota</taxon>
        <taxon>Mollicutes</taxon>
        <taxon>Anaeroplasmatales</taxon>
        <taxon>Anaeroplasmataceae</taxon>
        <taxon>Anaeroplasma</taxon>
    </lineage>
</organism>
<dbReference type="InterPro" id="IPR000515">
    <property type="entry name" value="MetI-like"/>
</dbReference>
<keyword evidence="10" id="KW-1185">Reference proteome</keyword>
<keyword evidence="4 7" id="KW-0812">Transmembrane</keyword>
<dbReference type="OrthoDB" id="42615at2"/>